<accession>X0USI8</accession>
<dbReference type="AlphaFoldDB" id="X0USI8"/>
<organism evidence="1">
    <name type="scientific">marine sediment metagenome</name>
    <dbReference type="NCBI Taxonomy" id="412755"/>
    <lineage>
        <taxon>unclassified sequences</taxon>
        <taxon>metagenomes</taxon>
        <taxon>ecological metagenomes</taxon>
    </lineage>
</organism>
<dbReference type="EMBL" id="BARS01022722">
    <property type="protein sequence ID" value="GAG03263.1"/>
    <property type="molecule type" value="Genomic_DNA"/>
</dbReference>
<evidence type="ECO:0000313" key="1">
    <source>
        <dbReference type="EMBL" id="GAG03263.1"/>
    </source>
</evidence>
<name>X0USI8_9ZZZZ</name>
<proteinExistence type="predicted"/>
<protein>
    <submittedName>
        <fullName evidence="1">Uncharacterized protein</fullName>
    </submittedName>
</protein>
<comment type="caution">
    <text evidence="1">The sequence shown here is derived from an EMBL/GenBank/DDBJ whole genome shotgun (WGS) entry which is preliminary data.</text>
</comment>
<reference evidence="1" key="1">
    <citation type="journal article" date="2014" name="Front. Microbiol.">
        <title>High frequency of phylogenetically diverse reductive dehalogenase-homologous genes in deep subseafloor sedimentary metagenomes.</title>
        <authorList>
            <person name="Kawai M."/>
            <person name="Futagami T."/>
            <person name="Toyoda A."/>
            <person name="Takaki Y."/>
            <person name="Nishi S."/>
            <person name="Hori S."/>
            <person name="Arai W."/>
            <person name="Tsubouchi T."/>
            <person name="Morono Y."/>
            <person name="Uchiyama I."/>
            <person name="Ito T."/>
            <person name="Fujiyama A."/>
            <person name="Inagaki F."/>
            <person name="Takami H."/>
        </authorList>
    </citation>
    <scope>NUCLEOTIDE SEQUENCE</scope>
    <source>
        <strain evidence="1">Expedition CK06-06</strain>
    </source>
</reference>
<gene>
    <name evidence="1" type="ORF">S01H1_36283</name>
</gene>
<sequence length="131" mass="15206">MAQKAEELDRVCFNCNSFFPAETGWTAEGICLNDSVFEPYMDELLENLNYDCCKELIEKLKFDGNREACEHFDPVEVISSEIDFPEEEQELSEGDEINISSSQELLWRRELKKMADPDYPLESYTKLLSSK</sequence>